<keyword evidence="3" id="KW-0808">Transferase</keyword>
<dbReference type="InterPro" id="IPR001537">
    <property type="entry name" value="SpoU_MeTrfase"/>
</dbReference>
<protein>
    <submittedName>
        <fullName evidence="6">TrmH family RNA methyltransferase</fullName>
    </submittedName>
</protein>
<evidence type="ECO:0000313" key="7">
    <source>
        <dbReference type="Proteomes" id="UP001595478"/>
    </source>
</evidence>
<gene>
    <name evidence="6" type="ORF">ACFOHL_05575</name>
</gene>
<dbReference type="Gene3D" id="3.40.1280.10">
    <property type="match status" value="1"/>
</dbReference>
<dbReference type="InterPro" id="IPR029026">
    <property type="entry name" value="tRNA_m1G_MTases_N"/>
</dbReference>
<dbReference type="Pfam" id="PF00588">
    <property type="entry name" value="SpoU_methylase"/>
    <property type="match status" value="1"/>
</dbReference>
<sequence length="167" mass="18148">MPFSIGLVNPKAATNVAAILRAGGCFGASSIFYTGQRFGYARDNSKDFAQDTKAFRRSIPTIGVDNLLDYKPKQAKTVVVELVENATALPEYQHPESAYYIFGPEDGSVSQAIVNQADDVVFIPCRSNLNLAATASVLFYDRLSKLGYDKSNAALRAARDTNNTLLI</sequence>
<evidence type="ECO:0000256" key="1">
    <source>
        <dbReference type="ARBA" id="ARBA00007228"/>
    </source>
</evidence>
<keyword evidence="4" id="KW-0949">S-adenosyl-L-methionine</keyword>
<dbReference type="GO" id="GO:0032259">
    <property type="term" value="P:methylation"/>
    <property type="evidence" value="ECO:0007669"/>
    <property type="project" value="UniProtKB-KW"/>
</dbReference>
<keyword evidence="2 6" id="KW-0489">Methyltransferase</keyword>
<evidence type="ECO:0000256" key="3">
    <source>
        <dbReference type="ARBA" id="ARBA00022679"/>
    </source>
</evidence>
<evidence type="ECO:0000259" key="5">
    <source>
        <dbReference type="Pfam" id="PF00588"/>
    </source>
</evidence>
<dbReference type="RefSeq" id="WP_376919212.1">
    <property type="nucleotide sequence ID" value="NZ_JBHRSW010000006.1"/>
</dbReference>
<organism evidence="6 7">
    <name type="scientific">Agaribacter flavus</name>
    <dbReference type="NCBI Taxonomy" id="1902781"/>
    <lineage>
        <taxon>Bacteria</taxon>
        <taxon>Pseudomonadati</taxon>
        <taxon>Pseudomonadota</taxon>
        <taxon>Gammaproteobacteria</taxon>
        <taxon>Alteromonadales</taxon>
        <taxon>Alteromonadaceae</taxon>
        <taxon>Agaribacter</taxon>
    </lineage>
</organism>
<accession>A0ABV7FLU0</accession>
<dbReference type="PANTHER" id="PTHR42786">
    <property type="entry name" value="TRNA/RRNA METHYLTRANSFERASE"/>
    <property type="match status" value="1"/>
</dbReference>
<dbReference type="PANTHER" id="PTHR42786:SF6">
    <property type="entry name" value="TRNA_RRNA METHYLTRANSFERASE SPOU TYPE DOMAIN-CONTAINING PROTEIN"/>
    <property type="match status" value="1"/>
</dbReference>
<comment type="caution">
    <text evidence="6">The sequence shown here is derived from an EMBL/GenBank/DDBJ whole genome shotgun (WGS) entry which is preliminary data.</text>
</comment>
<evidence type="ECO:0000313" key="6">
    <source>
        <dbReference type="EMBL" id="MFC3121080.1"/>
    </source>
</evidence>
<reference evidence="7" key="1">
    <citation type="journal article" date="2019" name="Int. J. Syst. Evol. Microbiol.">
        <title>The Global Catalogue of Microorganisms (GCM) 10K type strain sequencing project: providing services to taxonomists for standard genome sequencing and annotation.</title>
        <authorList>
            <consortium name="The Broad Institute Genomics Platform"/>
            <consortium name="The Broad Institute Genome Sequencing Center for Infectious Disease"/>
            <person name="Wu L."/>
            <person name="Ma J."/>
        </authorList>
    </citation>
    <scope>NUCLEOTIDE SEQUENCE [LARGE SCALE GENOMIC DNA]</scope>
    <source>
        <strain evidence="7">KCTC 52473</strain>
    </source>
</reference>
<proteinExistence type="inferred from homology"/>
<comment type="similarity">
    <text evidence="1">Belongs to the class IV-like SAM-binding methyltransferase superfamily. RNA methyltransferase TrmH family.</text>
</comment>
<keyword evidence="7" id="KW-1185">Reference proteome</keyword>
<dbReference type="EMBL" id="JBHRSW010000006">
    <property type="protein sequence ID" value="MFC3121080.1"/>
    <property type="molecule type" value="Genomic_DNA"/>
</dbReference>
<name>A0ABV7FLU0_9ALTE</name>
<dbReference type="InterPro" id="IPR029028">
    <property type="entry name" value="Alpha/beta_knot_MTases"/>
</dbReference>
<dbReference type="Proteomes" id="UP001595478">
    <property type="component" value="Unassembled WGS sequence"/>
</dbReference>
<evidence type="ECO:0000256" key="2">
    <source>
        <dbReference type="ARBA" id="ARBA00022603"/>
    </source>
</evidence>
<dbReference type="InterPro" id="IPR004384">
    <property type="entry name" value="RNA_MeTrfase_TrmJ/LasT"/>
</dbReference>
<dbReference type="SUPFAM" id="SSF75217">
    <property type="entry name" value="alpha/beta knot"/>
    <property type="match status" value="1"/>
</dbReference>
<dbReference type="GO" id="GO:0008168">
    <property type="term" value="F:methyltransferase activity"/>
    <property type="evidence" value="ECO:0007669"/>
    <property type="project" value="UniProtKB-KW"/>
</dbReference>
<feature type="domain" description="tRNA/rRNA methyltransferase SpoU type" evidence="5">
    <location>
        <begin position="3"/>
        <end position="140"/>
    </location>
</feature>
<evidence type="ECO:0000256" key="4">
    <source>
        <dbReference type="ARBA" id="ARBA00022691"/>
    </source>
</evidence>